<dbReference type="EMBL" id="AP025592">
    <property type="protein sequence ID" value="BDG08963.1"/>
    <property type="molecule type" value="Genomic_DNA"/>
</dbReference>
<feature type="domain" description="Squalene cyclase N-terminal" evidence="6">
    <location>
        <begin position="26"/>
        <end position="323"/>
    </location>
</feature>
<keyword evidence="8" id="KW-1185">Reference proteome</keyword>
<evidence type="ECO:0000256" key="2">
    <source>
        <dbReference type="ARBA" id="ARBA00009755"/>
    </source>
</evidence>
<evidence type="ECO:0000256" key="4">
    <source>
        <dbReference type="ARBA" id="ARBA00023235"/>
    </source>
</evidence>
<evidence type="ECO:0000256" key="3">
    <source>
        <dbReference type="ARBA" id="ARBA00022737"/>
    </source>
</evidence>
<dbReference type="SFLD" id="SFLDG01016">
    <property type="entry name" value="Prenyltransferase_Like_2"/>
    <property type="match status" value="1"/>
</dbReference>
<gene>
    <name evidence="7" type="primary">shc</name>
    <name evidence="7" type="ORF">AMPC_20760</name>
</gene>
<dbReference type="Gene3D" id="1.50.10.20">
    <property type="match status" value="2"/>
</dbReference>
<dbReference type="InterPro" id="IPR032696">
    <property type="entry name" value="SQ_cyclase_C"/>
</dbReference>
<dbReference type="RefSeq" id="WP_248340507.1">
    <property type="nucleotide sequence ID" value="NZ_AP025592.1"/>
</dbReference>
<comment type="pathway">
    <text evidence="1">Secondary metabolite biosynthesis; hopanoid biosynthesis.</text>
</comment>
<feature type="domain" description="Squalene cyclase C-terminal" evidence="5">
    <location>
        <begin position="333"/>
        <end position="651"/>
    </location>
</feature>
<dbReference type="InterPro" id="IPR002365">
    <property type="entry name" value="Terpene_synthase_CS"/>
</dbReference>
<dbReference type="InterPro" id="IPR018333">
    <property type="entry name" value="Squalene_cyclase"/>
</dbReference>
<reference evidence="8" key="1">
    <citation type="journal article" date="2022" name="Int. J. Syst. Evol. Microbiol.">
        <title>Anaeromyxobacter oryzae sp. nov., Anaeromyxobacter diazotrophicus sp. nov. and Anaeromyxobacter paludicola sp. nov., isolated from paddy soils.</title>
        <authorList>
            <person name="Itoh H."/>
            <person name="Xu Z."/>
            <person name="Mise K."/>
            <person name="Masuda Y."/>
            <person name="Ushijima N."/>
            <person name="Hayakawa C."/>
            <person name="Shiratori Y."/>
            <person name="Senoo K."/>
        </authorList>
    </citation>
    <scope>NUCLEOTIDE SEQUENCE [LARGE SCALE GENOMIC DNA]</scope>
    <source>
        <strain evidence="8">Red630</strain>
    </source>
</reference>
<organism evidence="7 8">
    <name type="scientific">Anaeromyxobacter paludicola</name>
    <dbReference type="NCBI Taxonomy" id="2918171"/>
    <lineage>
        <taxon>Bacteria</taxon>
        <taxon>Pseudomonadati</taxon>
        <taxon>Myxococcota</taxon>
        <taxon>Myxococcia</taxon>
        <taxon>Myxococcales</taxon>
        <taxon>Cystobacterineae</taxon>
        <taxon>Anaeromyxobacteraceae</taxon>
        <taxon>Anaeromyxobacter</taxon>
    </lineage>
</organism>
<sequence length="657" mass="72143">MSRAEVRPLEDALPARARAAAGAAGDFLFRVQRGDHWCAELESNATITAEYVLLCQALGIDLGERRGEIARWLSSRQKPDGSWGIAWNLPGDVSTTVETYLALLLVGVPRGDARLSRAERFIRSAGGVAKVRVFTRINLALFGLFPWDAVPCVPPEVILLPDASPINVYRLSSWARGTMVPLFIVMHHRPVFALPGAAAGESGLLDHLWLDPARKHLPYRDSIVDTLRGDGLGWKSFFNASDALLRAYEGVRGAPVVSRVREHALRRCERWVLEHQEESGDWAGIFPPMLNGVLALRLAGHPLDSGPVRRGLEAIERFGIQDEEGFRVEACQSPVWDSALALIGLADAGQDGADPRLATVRRWLAGKQILDDHGDWMVFNRRGRPGGWSFEHVNTWYPDVDDTAAVILALLKTDPASRGGEVVRRGAAWMVSMQNRDGGWAAFDVENDREFLNRIPFSDMDSLCDPSTPDVAGRVLEALGALGDPRHRAAAERGVAYLRGSQEEEGSWFGRWGVNYVYGTSNVLNGLARQGVTASDPMVARALRWLLSVQNPDGGFGEGLESYADRSAMGRGPSTASQTAWGVMGLLAYLPPSDEAVRRGVAWLVERQLGEGRAVGSWAEEAFTGTGFPRHFYLRYHLYRHYFPLMALGRYCAAAGA</sequence>
<keyword evidence="3" id="KW-0677">Repeat</keyword>
<dbReference type="PANTHER" id="PTHR11764:SF82">
    <property type="entry name" value="TERPENE CYCLASE_MUTASE FAMILY MEMBER"/>
    <property type="match status" value="1"/>
</dbReference>
<protein>
    <submittedName>
        <fullName evidence="7">Squalene-hopene cyclase</fullName>
    </submittedName>
</protein>
<keyword evidence="4" id="KW-0413">Isomerase</keyword>
<dbReference type="InterPro" id="IPR008930">
    <property type="entry name" value="Terpenoid_cyclase/PrenylTrfase"/>
</dbReference>
<dbReference type="Pfam" id="PF13249">
    <property type="entry name" value="SQHop_cyclase_N"/>
    <property type="match status" value="1"/>
</dbReference>
<proteinExistence type="inferred from homology"/>
<accession>A0ABN6N734</accession>
<dbReference type="Pfam" id="PF13243">
    <property type="entry name" value="SQHop_cyclase_C"/>
    <property type="match status" value="1"/>
</dbReference>
<comment type="similarity">
    <text evidence="2">Belongs to the terpene cyclase/mutase family.</text>
</comment>
<dbReference type="NCBIfam" id="TIGR01507">
    <property type="entry name" value="hopene_cyclase"/>
    <property type="match status" value="1"/>
</dbReference>
<dbReference type="InterPro" id="IPR006400">
    <property type="entry name" value="Hopene-cyclase"/>
</dbReference>
<evidence type="ECO:0000313" key="8">
    <source>
        <dbReference type="Proteomes" id="UP001162734"/>
    </source>
</evidence>
<dbReference type="PANTHER" id="PTHR11764">
    <property type="entry name" value="TERPENE CYCLASE/MUTASE FAMILY MEMBER"/>
    <property type="match status" value="1"/>
</dbReference>
<evidence type="ECO:0000313" key="7">
    <source>
        <dbReference type="EMBL" id="BDG08963.1"/>
    </source>
</evidence>
<dbReference type="CDD" id="cd02892">
    <property type="entry name" value="SQCY_1"/>
    <property type="match status" value="1"/>
</dbReference>
<dbReference type="PROSITE" id="PS01074">
    <property type="entry name" value="TERPENE_SYNTHASES"/>
    <property type="match status" value="1"/>
</dbReference>
<dbReference type="Proteomes" id="UP001162734">
    <property type="component" value="Chromosome"/>
</dbReference>
<evidence type="ECO:0000256" key="1">
    <source>
        <dbReference type="ARBA" id="ARBA00004999"/>
    </source>
</evidence>
<evidence type="ECO:0000259" key="5">
    <source>
        <dbReference type="Pfam" id="PF13243"/>
    </source>
</evidence>
<dbReference type="NCBIfam" id="TIGR01787">
    <property type="entry name" value="squalene_cyclas"/>
    <property type="match status" value="1"/>
</dbReference>
<dbReference type="SUPFAM" id="SSF48239">
    <property type="entry name" value="Terpenoid cyclases/Protein prenyltransferases"/>
    <property type="match status" value="2"/>
</dbReference>
<name>A0ABN6N734_9BACT</name>
<evidence type="ECO:0000259" key="6">
    <source>
        <dbReference type="Pfam" id="PF13249"/>
    </source>
</evidence>
<dbReference type="InterPro" id="IPR032697">
    <property type="entry name" value="SQ_cyclase_N"/>
</dbReference>